<evidence type="ECO:0000256" key="1">
    <source>
        <dbReference type="SAM" id="Coils"/>
    </source>
</evidence>
<feature type="compositionally biased region" description="Basic and acidic residues" evidence="2">
    <location>
        <begin position="46"/>
        <end position="57"/>
    </location>
</feature>
<dbReference type="Proteomes" id="UP000238274">
    <property type="component" value="Unassembled WGS sequence"/>
</dbReference>
<sequence>MPSHLRNGRDLSGEQRRRDVEAGLSNIAGQRAVQRAQGKPSVPRTDANDQARNECRSNSDGGQLQGHVSCVKVGDVNPSSNTGGSFDRTTKGSVGDGEPGSNCRPGDYSSLESSSNLRQQTTGDVHKYVPLPVVHVRRSQENRRPSSHESRSESGDLEPGAHPTSPELRRDDGRVRELVSRSRDGHRVPQETSVQPIDFLGDSSLYLNSLPSEGTVLAPGRCCNDLPGSYPGASNGSTSLIDLISPPDYSQLGVRTGSKLRAESRSSSRPVRDEPVELCVPERDERPSPERRAERDERPCSELRAELRDAVSAKPQPVYVRAPQTPSTPAGLTRYFTPSGPHLQQPSKPPCSKGQVPLQPQRTSSTPASSSSAAARHPLPCSTPARWKLRGIQEEKEESPTGRQHGSSLGSGKCLLESRKDLREDAKSPGKSECSKQESPKSTSSPVDPYMNLSFNPALEQLSDASQKEFLLSNINNRLAHDNPFLIEDKLQKLFSTFLSDLSGTIDAFPSTVLESCVEKLSSTINSSILELIKSEITPILLDDTLHKLRELRREEKSSPDTCQTESLKDFINEKIDCLQDIIAINDGQQKTDIDIMRREFSQMEHRLFSNFSSITNQINDLSNNENDRFEQVKRRIGAVNNQIENLKSEVHTLTNDAHSKGRESPPS</sequence>
<keyword evidence="1" id="KW-0175">Coiled coil</keyword>
<feature type="region of interest" description="Disordered" evidence="2">
    <location>
        <begin position="255"/>
        <end position="449"/>
    </location>
</feature>
<feature type="compositionally biased region" description="Basic and acidic residues" evidence="2">
    <location>
        <begin position="391"/>
        <end position="400"/>
    </location>
</feature>
<feature type="compositionally biased region" description="Basic and acidic residues" evidence="2">
    <location>
        <begin position="416"/>
        <end position="439"/>
    </location>
</feature>
<organism evidence="3 4">
    <name type="scientific">Puccinia striiformis</name>
    <dbReference type="NCBI Taxonomy" id="27350"/>
    <lineage>
        <taxon>Eukaryota</taxon>
        <taxon>Fungi</taxon>
        <taxon>Dikarya</taxon>
        <taxon>Basidiomycota</taxon>
        <taxon>Pucciniomycotina</taxon>
        <taxon>Pucciniomycetes</taxon>
        <taxon>Pucciniales</taxon>
        <taxon>Pucciniaceae</taxon>
        <taxon>Puccinia</taxon>
    </lineage>
</organism>
<reference evidence="4" key="3">
    <citation type="journal article" date="2018" name="Mol. Plant Microbe Interact.">
        <title>Genome sequence resources for the wheat stripe rust pathogen (Puccinia striiformis f. sp. tritici) and the barley stripe rust pathogen (Puccinia striiformis f. sp. hordei).</title>
        <authorList>
            <person name="Xia C."/>
            <person name="Wang M."/>
            <person name="Yin C."/>
            <person name="Cornejo O.E."/>
            <person name="Hulbert S.H."/>
            <person name="Chen X."/>
        </authorList>
    </citation>
    <scope>NUCLEOTIDE SEQUENCE [LARGE SCALE GENOMIC DNA]</scope>
    <source>
        <strain evidence="4">93TX-2</strain>
    </source>
</reference>
<reference evidence="4" key="2">
    <citation type="journal article" date="2018" name="BMC Genomics">
        <title>Genomic insights into host adaptation between the wheat stripe rust pathogen (Puccinia striiformis f. sp. tritici) and the barley stripe rust pathogen (Puccinia striiformis f. sp. hordei).</title>
        <authorList>
            <person name="Xia C."/>
            <person name="Wang M."/>
            <person name="Yin C."/>
            <person name="Cornejo O.E."/>
            <person name="Hulbert S.H."/>
            <person name="Chen X."/>
        </authorList>
    </citation>
    <scope>NUCLEOTIDE SEQUENCE [LARGE SCALE GENOMIC DNA]</scope>
    <source>
        <strain evidence="4">93TX-2</strain>
    </source>
</reference>
<feature type="compositionally biased region" description="Basic and acidic residues" evidence="2">
    <location>
        <begin position="260"/>
        <end position="311"/>
    </location>
</feature>
<dbReference type="EMBL" id="PKSM01000075">
    <property type="protein sequence ID" value="POW17448.1"/>
    <property type="molecule type" value="Genomic_DNA"/>
</dbReference>
<dbReference type="OrthoDB" id="10680231at2759"/>
<evidence type="ECO:0000313" key="3">
    <source>
        <dbReference type="EMBL" id="POW17448.1"/>
    </source>
</evidence>
<comment type="caution">
    <text evidence="3">The sequence shown here is derived from an EMBL/GenBank/DDBJ whole genome shotgun (WGS) entry which is preliminary data.</text>
</comment>
<reference evidence="3 4" key="1">
    <citation type="submission" date="2017-12" db="EMBL/GenBank/DDBJ databases">
        <title>Gene loss provides genomic basis for host adaptation in cereal stripe rust fungi.</title>
        <authorList>
            <person name="Xia C."/>
        </authorList>
    </citation>
    <scope>NUCLEOTIDE SEQUENCE [LARGE SCALE GENOMIC DNA]</scope>
    <source>
        <strain evidence="3 4">93TX-2</strain>
    </source>
</reference>
<keyword evidence="4" id="KW-1185">Reference proteome</keyword>
<dbReference type="AlphaFoldDB" id="A0A2S4W6R1"/>
<feature type="compositionally biased region" description="Basic and acidic residues" evidence="2">
    <location>
        <begin position="7"/>
        <end position="21"/>
    </location>
</feature>
<feature type="compositionally biased region" description="Low complexity" evidence="2">
    <location>
        <begin position="359"/>
        <end position="376"/>
    </location>
</feature>
<dbReference type="VEuPathDB" id="FungiDB:PSHT_06400"/>
<feature type="compositionally biased region" description="Polar residues" evidence="2">
    <location>
        <begin position="401"/>
        <end position="410"/>
    </location>
</feature>
<feature type="compositionally biased region" description="Basic and acidic residues" evidence="2">
    <location>
        <begin position="167"/>
        <end position="189"/>
    </location>
</feature>
<dbReference type="Gene3D" id="3.90.20.10">
    <property type="match status" value="1"/>
</dbReference>
<gene>
    <name evidence="3" type="ORF">PSHT_06400</name>
</gene>
<feature type="compositionally biased region" description="Basic and acidic residues" evidence="2">
    <location>
        <begin position="138"/>
        <end position="154"/>
    </location>
</feature>
<accession>A0A2S4W6R1</accession>
<evidence type="ECO:0000256" key="2">
    <source>
        <dbReference type="SAM" id="MobiDB-lite"/>
    </source>
</evidence>
<evidence type="ECO:0000313" key="4">
    <source>
        <dbReference type="Proteomes" id="UP000238274"/>
    </source>
</evidence>
<dbReference type="VEuPathDB" id="FungiDB:PSTT_10815"/>
<protein>
    <submittedName>
        <fullName evidence="3">Uncharacterized protein</fullName>
    </submittedName>
</protein>
<feature type="coiled-coil region" evidence="1">
    <location>
        <begin position="630"/>
        <end position="657"/>
    </location>
</feature>
<proteinExistence type="predicted"/>
<name>A0A2S4W6R1_9BASI</name>
<feature type="region of interest" description="Disordered" evidence="2">
    <location>
        <begin position="1"/>
        <end position="195"/>
    </location>
</feature>
<feature type="compositionally biased region" description="Polar residues" evidence="2">
    <location>
        <begin position="110"/>
        <end position="123"/>
    </location>
</feature>